<sequence>MSEEPRIAVFPVGIGAYQDSGLQDLAVDPEIERVCRSLAVFGGRHVPWPAPMRERGGDAVVKRLTEWRDGEPDSDTVLYWAGHGWSNNEDAALAHHLSPAHVGVSGLRPDVLAAMIADRQSMSPGSWAVVVVEACRSSRFVELVESSLSRMPHSPGRVLLIGVSGAGSIRLGTFADALAHCLENTFRAAETIELWDLARQLERTLQGSHVVPRRLGESALRRVLPSPATPPIAVDVDDELKRLLADLPDDVRRHFLTKAQGGETGELLWYFEGRERQLAEIASWLRTARSGMLVVTGPPGSGKSALLGQAVALSQPGFVDVMTANELIGPVSDEARPPADVFDTALLLTGLTAADAIGRIAADLRLGAVPAALATVGAQLRWLTAALSGVRATLLFDALDEAQQPIVLAGRILPALAAVPGVRVIVGTRRSTLEGPDLPPPVSDDLLEALGRPTTVEVPRDTEAVRRYVRRRVGSLTAATPEAADRIAAAIAARRQHFLYARLAVHEVAARPDLLFPGSSAMLAELLNGGHRGLFAAAVKRMSQRDLAYPVLLRALSLGLGRGLPIRDGIWELVASALPGGETVEDAAISGLLRDAAPYLMVDVEAGQSVYRLAHRTFQEHLLNWPGTDMTVLHRRILGVLLSAGGLNPYVVHHLAGHAAQVGTAAWGLLAWRPDVLDELDPAGVVAAVAGLGDPQLPPAVAAVHTARGDLITADRSLRRVLRHLAMARTRAVSDFRGESARPGLWCLRWANLTPYPRHGILHGHDGTVRAITALTVAGGRPLLVSGGSDHTVRLWNPATGVELRQFTGHTGPVLALAMLPGRVLASAGADAVVRLWEVDTGVELRRLIGHAGPVHALAVCPDLVVSAGDDATVRLWDPGSGAPVKVLRGHSGAVRALAVLSDRVIASAGEDGTIRFWDLDEGDEIHEPIAADGVLALAALPGVDGRNRVAAVGRYDGVRVWNPLTGAEVEWWRDHVGGAHALAVLRTELGETVLASGGTDRAVRFRSFDGDSAAAPLAGHTGGINALVFLPGRDRRRLASAGADQTIRIWRPRVTAEPERSLSGEDEISALARLRAPDGRDLVVSAGAEGVLQLWDPETGAKIRRFDGQANPGSSLAVLSATDGRTVIAAAGAGGRGLDARLRLWDSATGHEIASFGGLSHPVMAVLPGHGGLTWLAVAGSSTVRIWDPIGRTRALDMNIGHSGDDVGWVRAMAAVPGRRGRTRLVTAGTLGDVRWWDPVDGSLVARTPANRDDGVRALAALPGDGGPPLLAAAGDGGVARLWNAITAAPAGELSDAAGRVTAMTAVPGTNGRALLAIASDDGVVRLWDPRARSRLAHLPCNFRINALAWAGGSLLIAGSDGLLAARIGLMDHHRGPPAPRLHPIGGPDIAAARRLGNSRTW</sequence>
<dbReference type="SUPFAM" id="SSF50978">
    <property type="entry name" value="WD40 repeat-like"/>
    <property type="match status" value="1"/>
</dbReference>
<dbReference type="Proteomes" id="UP001241758">
    <property type="component" value="Unassembled WGS sequence"/>
</dbReference>
<feature type="repeat" description="WD" evidence="3">
    <location>
        <begin position="1018"/>
        <end position="1051"/>
    </location>
</feature>
<dbReference type="Pfam" id="PF00400">
    <property type="entry name" value="WD40"/>
    <property type="match status" value="5"/>
</dbReference>
<evidence type="ECO:0000313" key="5">
    <source>
        <dbReference type="Proteomes" id="UP001241758"/>
    </source>
</evidence>
<organism evidence="4 5">
    <name type="scientific">Actinoplanes sandaracinus</name>
    <dbReference type="NCBI Taxonomy" id="3045177"/>
    <lineage>
        <taxon>Bacteria</taxon>
        <taxon>Bacillati</taxon>
        <taxon>Actinomycetota</taxon>
        <taxon>Actinomycetes</taxon>
        <taxon>Micromonosporales</taxon>
        <taxon>Micromonosporaceae</taxon>
        <taxon>Actinoplanes</taxon>
    </lineage>
</organism>
<dbReference type="PROSITE" id="PS50294">
    <property type="entry name" value="WD_REPEATS_REGION"/>
    <property type="match status" value="5"/>
</dbReference>
<evidence type="ECO:0000313" key="4">
    <source>
        <dbReference type="EMBL" id="MDI6102353.1"/>
    </source>
</evidence>
<comment type="caution">
    <text evidence="4">The sequence shown here is derived from an EMBL/GenBank/DDBJ whole genome shotgun (WGS) entry which is preliminary data.</text>
</comment>
<feature type="repeat" description="WD" evidence="3">
    <location>
        <begin position="848"/>
        <end position="887"/>
    </location>
</feature>
<dbReference type="InterPro" id="IPR019775">
    <property type="entry name" value="WD40_repeat_CS"/>
</dbReference>
<dbReference type="Gene3D" id="2.130.10.10">
    <property type="entry name" value="YVTN repeat-like/Quinoprotein amine dehydrogenase"/>
    <property type="match status" value="3"/>
</dbReference>
<dbReference type="InterPro" id="IPR011047">
    <property type="entry name" value="Quinoprotein_ADH-like_sf"/>
</dbReference>
<protein>
    <recommendedName>
        <fullName evidence="6">WD40 repeat protein</fullName>
    </recommendedName>
</protein>
<dbReference type="InterPro" id="IPR036322">
    <property type="entry name" value="WD40_repeat_dom_sf"/>
</dbReference>
<gene>
    <name evidence="4" type="ORF">QLQ12_27415</name>
</gene>
<evidence type="ECO:0000256" key="1">
    <source>
        <dbReference type="ARBA" id="ARBA00022574"/>
    </source>
</evidence>
<keyword evidence="2" id="KW-0677">Repeat</keyword>
<dbReference type="InterPro" id="IPR001680">
    <property type="entry name" value="WD40_rpt"/>
</dbReference>
<feature type="repeat" description="WD" evidence="3">
    <location>
        <begin position="762"/>
        <end position="806"/>
    </location>
</feature>
<keyword evidence="5" id="KW-1185">Reference proteome</keyword>
<evidence type="ECO:0000256" key="3">
    <source>
        <dbReference type="PROSITE-ProRule" id="PRU00221"/>
    </source>
</evidence>
<dbReference type="InterPro" id="IPR027417">
    <property type="entry name" value="P-loop_NTPase"/>
</dbReference>
<evidence type="ECO:0000256" key="2">
    <source>
        <dbReference type="ARBA" id="ARBA00022737"/>
    </source>
</evidence>
<dbReference type="PANTHER" id="PTHR19848:SF8">
    <property type="entry name" value="F-BOX AND WD REPEAT DOMAIN CONTAINING 7"/>
    <property type="match status" value="1"/>
</dbReference>
<dbReference type="PROSITE" id="PS50082">
    <property type="entry name" value="WD_REPEATS_2"/>
    <property type="match status" value="5"/>
</dbReference>
<dbReference type="SUPFAM" id="SSF52540">
    <property type="entry name" value="P-loop containing nucleoside triphosphate hydrolases"/>
    <property type="match status" value="1"/>
</dbReference>
<dbReference type="PANTHER" id="PTHR19848">
    <property type="entry name" value="WD40 REPEAT PROTEIN"/>
    <property type="match status" value="1"/>
</dbReference>
<dbReference type="RefSeq" id="WP_282763389.1">
    <property type="nucleotide sequence ID" value="NZ_JASCTH010000019.1"/>
</dbReference>
<feature type="repeat" description="WD" evidence="3">
    <location>
        <begin position="888"/>
        <end position="928"/>
    </location>
</feature>
<dbReference type="Gene3D" id="3.40.50.300">
    <property type="entry name" value="P-loop containing nucleotide triphosphate hydrolases"/>
    <property type="match status" value="1"/>
</dbReference>
<dbReference type="InterPro" id="IPR020472">
    <property type="entry name" value="WD40_PAC1"/>
</dbReference>
<dbReference type="EMBL" id="JASCTH010000019">
    <property type="protein sequence ID" value="MDI6102353.1"/>
    <property type="molecule type" value="Genomic_DNA"/>
</dbReference>
<reference evidence="4 5" key="1">
    <citation type="submission" date="2023-05" db="EMBL/GenBank/DDBJ databases">
        <title>Actinoplanes sp. NEAU-A12 genome sequencing.</title>
        <authorList>
            <person name="Wang Z.-S."/>
        </authorList>
    </citation>
    <scope>NUCLEOTIDE SEQUENCE [LARGE SCALE GENOMIC DNA]</scope>
    <source>
        <strain evidence="4 5">NEAU-A12</strain>
    </source>
</reference>
<dbReference type="InterPro" id="IPR015943">
    <property type="entry name" value="WD40/YVTN_repeat-like_dom_sf"/>
</dbReference>
<dbReference type="SMART" id="SM00320">
    <property type="entry name" value="WD40"/>
    <property type="match status" value="12"/>
</dbReference>
<dbReference type="SUPFAM" id="SSF50998">
    <property type="entry name" value="Quinoprotein alcohol dehydrogenase-like"/>
    <property type="match status" value="1"/>
</dbReference>
<dbReference type="PRINTS" id="PR00320">
    <property type="entry name" value="GPROTEINBRPT"/>
</dbReference>
<dbReference type="PROSITE" id="PS00678">
    <property type="entry name" value="WD_REPEATS_1"/>
    <property type="match status" value="2"/>
</dbReference>
<accession>A0ABT6WRJ2</accession>
<evidence type="ECO:0008006" key="6">
    <source>
        <dbReference type="Google" id="ProtNLM"/>
    </source>
</evidence>
<dbReference type="CDD" id="cd00200">
    <property type="entry name" value="WD40"/>
    <property type="match status" value="1"/>
</dbReference>
<name>A0ABT6WRJ2_9ACTN</name>
<proteinExistence type="predicted"/>
<feature type="repeat" description="WD" evidence="3">
    <location>
        <begin position="807"/>
        <end position="847"/>
    </location>
</feature>
<keyword evidence="1 3" id="KW-0853">WD repeat</keyword>